<protein>
    <recommendedName>
        <fullName evidence="2">PITH domain-containing protein</fullName>
    </recommendedName>
</protein>
<dbReference type="SUPFAM" id="SSF49785">
    <property type="entry name" value="Galactose-binding domain-like"/>
    <property type="match status" value="1"/>
</dbReference>
<dbReference type="Proteomes" id="UP000001460">
    <property type="component" value="Unassembled WGS sequence"/>
</dbReference>
<dbReference type="PROSITE" id="PS51532">
    <property type="entry name" value="PITH"/>
    <property type="match status" value="1"/>
</dbReference>
<evidence type="ECO:0000259" key="2">
    <source>
        <dbReference type="PROSITE" id="PS51532"/>
    </source>
</evidence>
<sequence length="203" mass="22956">MPGFHGNGCNCQHEANLINGEDLLTYIDKDSVRTLNETILGSCKTLFRPYSDRLLETSLCKSQENDPELLVFIPFKSPCSIYSLNIIGGENGTSPNHIRLYINDESLDFSTIENMEPIQSFDLVEDFCGVVEYPLKVSKFKNVNLLILHFPSSFSSNQTNIYYIRICGQGTSYQRKAVEAVYESTPNISDHMTNNETLQSFDL</sequence>
<dbReference type="PANTHER" id="PTHR12175">
    <property type="entry name" value="AD039 HT014 THIOREDOXIN FAMILY TRP26"/>
    <property type="match status" value="1"/>
</dbReference>
<evidence type="ECO:0000313" key="3">
    <source>
        <dbReference type="EMBL" id="EEA08251.1"/>
    </source>
</evidence>
<feature type="domain" description="PITH" evidence="2">
    <location>
        <begin position="12"/>
        <end position="186"/>
    </location>
</feature>
<evidence type="ECO:0000313" key="4">
    <source>
        <dbReference type="Proteomes" id="UP000001460"/>
    </source>
</evidence>
<dbReference type="AlphaFoldDB" id="B6AJB3"/>
<dbReference type="Gene3D" id="2.60.120.470">
    <property type="entry name" value="PITH domain"/>
    <property type="match status" value="1"/>
</dbReference>
<gene>
    <name evidence="3" type="ORF">CMU_019940</name>
</gene>
<dbReference type="OMA" id="RLVFKPW"/>
<proteinExistence type="inferred from homology"/>
<accession>B6AJB3</accession>
<name>B6AJB3_CRYMR</name>
<dbReference type="VEuPathDB" id="CryptoDB:CMU_019940"/>
<dbReference type="InterPro" id="IPR037047">
    <property type="entry name" value="PITH_dom_sf"/>
</dbReference>
<evidence type="ECO:0000256" key="1">
    <source>
        <dbReference type="ARBA" id="ARBA00025788"/>
    </source>
</evidence>
<dbReference type="Pfam" id="PF06201">
    <property type="entry name" value="PITH"/>
    <property type="match status" value="1"/>
</dbReference>
<dbReference type="eggNOG" id="KOG1730">
    <property type="taxonomic scope" value="Eukaryota"/>
</dbReference>
<dbReference type="RefSeq" id="XP_002142600.1">
    <property type="nucleotide sequence ID" value="XM_002142564.1"/>
</dbReference>
<dbReference type="InterPro" id="IPR010400">
    <property type="entry name" value="PITH_dom"/>
</dbReference>
<dbReference type="GeneID" id="6997780"/>
<dbReference type="InterPro" id="IPR008979">
    <property type="entry name" value="Galactose-bd-like_sf"/>
</dbReference>
<dbReference type="EMBL" id="DS989738">
    <property type="protein sequence ID" value="EEA08251.1"/>
    <property type="molecule type" value="Genomic_DNA"/>
</dbReference>
<reference evidence="3" key="1">
    <citation type="submission" date="2008-06" db="EMBL/GenBank/DDBJ databases">
        <authorList>
            <person name="Lorenzi H."/>
            <person name="Inman J."/>
            <person name="Miller J."/>
            <person name="Schobel S."/>
            <person name="Amedeo P."/>
            <person name="Caler E.V."/>
            <person name="da Silva J."/>
        </authorList>
    </citation>
    <scope>NUCLEOTIDE SEQUENCE [LARGE SCALE GENOMIC DNA]</scope>
    <source>
        <strain evidence="3">RN66</strain>
    </source>
</reference>
<dbReference type="PANTHER" id="PTHR12175:SF1">
    <property type="entry name" value="PITH DOMAIN-CONTAINING PROTEIN 1"/>
    <property type="match status" value="1"/>
</dbReference>
<dbReference type="OrthoDB" id="2635at2759"/>
<dbReference type="InterPro" id="IPR045099">
    <property type="entry name" value="PITH1-like"/>
</dbReference>
<comment type="similarity">
    <text evidence="1">Belongs to the PITHD1 family.</text>
</comment>
<dbReference type="GO" id="GO:0005737">
    <property type="term" value="C:cytoplasm"/>
    <property type="evidence" value="ECO:0007669"/>
    <property type="project" value="UniProtKB-ARBA"/>
</dbReference>
<keyword evidence="4" id="KW-1185">Reference proteome</keyword>
<organism evidence="3 4">
    <name type="scientific">Cryptosporidium muris (strain RN66)</name>
    <dbReference type="NCBI Taxonomy" id="441375"/>
    <lineage>
        <taxon>Eukaryota</taxon>
        <taxon>Sar</taxon>
        <taxon>Alveolata</taxon>
        <taxon>Apicomplexa</taxon>
        <taxon>Conoidasida</taxon>
        <taxon>Coccidia</taxon>
        <taxon>Eucoccidiorida</taxon>
        <taxon>Eimeriorina</taxon>
        <taxon>Cryptosporidiidae</taxon>
        <taxon>Cryptosporidium</taxon>
    </lineage>
</organism>